<dbReference type="GO" id="GO:0003677">
    <property type="term" value="F:DNA binding"/>
    <property type="evidence" value="ECO:0007669"/>
    <property type="project" value="InterPro"/>
</dbReference>
<gene>
    <name evidence="1" type="ORF">F5X71_14650</name>
</gene>
<dbReference type="InterPro" id="IPR010982">
    <property type="entry name" value="Lambda_DNA-bd_dom_sf"/>
</dbReference>
<dbReference type="EMBL" id="CP046171">
    <property type="protein sequence ID" value="QIS03396.1"/>
    <property type="molecule type" value="Genomic_DNA"/>
</dbReference>
<sequence length="460" mass="50341">MGGRQHASTVSMGSLISARSRCRAAGSDRSARPASRRADRLMRPRTTIALSVGQRLELRRRQRGLSRRTVANLVGRSEEWLRLIESGQRELNNIQDLARLAEVLRIDDPAALIDWPTGGFAPCPPRSNGESHGLRRVLLEHPALRACGDRPIDTCDIDALAVTLDECRMLWASSPYRYSLLSHRLPALVEAVRTAHWQLGDNATAELLIGTYHLTRNFLAACGDHELAAAVSDRAMTTSARYRHPLLMTASSWHVAIELLQTNQPLRCRDVALAAASRVDDAGSPAAEPVILSGALHLLAARATAVAGDARDSAELLRTATHAARRLDTDHLVCEIAFGPAELGVAEIEIALARYDPVRVIELAATTEIVPEQALERRVTRHLCQATAYLIEHNPAAAVLALMEVVAISPEDLRYNADAQQCLHGLIEHDDYLIRAELGRLIELSASTERAYGCSLSRID</sequence>
<accession>A0A6G9XR63</accession>
<name>A0A6G9XR63_NOCBR</name>
<evidence type="ECO:0000313" key="2">
    <source>
        <dbReference type="Proteomes" id="UP000501705"/>
    </source>
</evidence>
<evidence type="ECO:0000313" key="1">
    <source>
        <dbReference type="EMBL" id="QIS03396.1"/>
    </source>
</evidence>
<dbReference type="Pfam" id="PF13560">
    <property type="entry name" value="HTH_31"/>
    <property type="match status" value="1"/>
</dbReference>
<dbReference type="Gene3D" id="1.10.260.40">
    <property type="entry name" value="lambda repressor-like DNA-binding domains"/>
    <property type="match status" value="1"/>
</dbReference>
<dbReference type="SUPFAM" id="SSF47413">
    <property type="entry name" value="lambda repressor-like DNA-binding domains"/>
    <property type="match status" value="1"/>
</dbReference>
<dbReference type="Proteomes" id="UP000501705">
    <property type="component" value="Chromosome"/>
</dbReference>
<protein>
    <submittedName>
        <fullName evidence="1">Helix-turn-helix domain-containing protein</fullName>
    </submittedName>
</protein>
<organism evidence="1 2">
    <name type="scientific">Nocardia brasiliensis</name>
    <dbReference type="NCBI Taxonomy" id="37326"/>
    <lineage>
        <taxon>Bacteria</taxon>
        <taxon>Bacillati</taxon>
        <taxon>Actinomycetota</taxon>
        <taxon>Actinomycetes</taxon>
        <taxon>Mycobacteriales</taxon>
        <taxon>Nocardiaceae</taxon>
        <taxon>Nocardia</taxon>
    </lineage>
</organism>
<dbReference type="AlphaFoldDB" id="A0A6G9XR63"/>
<reference evidence="1 2" key="1">
    <citation type="journal article" date="2019" name="ACS Chem. Biol.">
        <title>Identification and Mobilization of a Cryptic Antibiotic Biosynthesis Gene Locus from a Human-Pathogenic Nocardia Isolate.</title>
        <authorList>
            <person name="Herisse M."/>
            <person name="Ishida K."/>
            <person name="Porter J.L."/>
            <person name="Howden B."/>
            <person name="Hertweck C."/>
            <person name="Stinear T.P."/>
            <person name="Pidot S.J."/>
        </authorList>
    </citation>
    <scope>NUCLEOTIDE SEQUENCE [LARGE SCALE GENOMIC DNA]</scope>
    <source>
        <strain evidence="1 2">AUSMDU00024985</strain>
    </source>
</reference>
<proteinExistence type="predicted"/>